<dbReference type="InterPro" id="IPR036390">
    <property type="entry name" value="WH_DNA-bd_sf"/>
</dbReference>
<dbReference type="Gene3D" id="1.20.1310.10">
    <property type="entry name" value="Cullin Repeats"/>
    <property type="match status" value="1"/>
</dbReference>
<keyword evidence="5" id="KW-0131">Cell cycle</keyword>
<reference evidence="9 10" key="1">
    <citation type="submission" date="2018-03" db="EMBL/GenBank/DDBJ databases">
        <title>Genomes of Pezizomycetes fungi and the evolution of truffles.</title>
        <authorList>
            <person name="Murat C."/>
            <person name="Payen T."/>
            <person name="Noel B."/>
            <person name="Kuo A."/>
            <person name="Martin F.M."/>
        </authorList>
    </citation>
    <scope>NUCLEOTIDE SEQUENCE [LARGE SCALE GENOMIC DNA]</scope>
    <source>
        <strain evidence="9">091103-1</strain>
    </source>
</reference>
<dbReference type="InterPro" id="IPR036317">
    <property type="entry name" value="Cullin_homology_sf"/>
</dbReference>
<dbReference type="SUPFAM" id="SSF46785">
    <property type="entry name" value="Winged helix' DNA-binding domain"/>
    <property type="match status" value="1"/>
</dbReference>
<dbReference type="Pfam" id="PF08672">
    <property type="entry name" value="ANAPC2"/>
    <property type="match status" value="1"/>
</dbReference>
<accession>A0A317SJM5</accession>
<dbReference type="Gene3D" id="1.10.10.10">
    <property type="entry name" value="Winged helix-like DNA-binding domain superfamily/Winged helix DNA-binding domain"/>
    <property type="match status" value="1"/>
</dbReference>
<organism evidence="9 10">
    <name type="scientific">Tuber magnatum</name>
    <name type="common">white Piedmont truffle</name>
    <dbReference type="NCBI Taxonomy" id="42249"/>
    <lineage>
        <taxon>Eukaryota</taxon>
        <taxon>Fungi</taxon>
        <taxon>Dikarya</taxon>
        <taxon>Ascomycota</taxon>
        <taxon>Pezizomycotina</taxon>
        <taxon>Pezizomycetes</taxon>
        <taxon>Pezizales</taxon>
        <taxon>Tuberaceae</taxon>
        <taxon>Tuber</taxon>
    </lineage>
</organism>
<evidence type="ECO:0000256" key="3">
    <source>
        <dbReference type="ARBA" id="ARBA00022776"/>
    </source>
</evidence>
<dbReference type="AlphaFoldDB" id="A0A317SJM5"/>
<dbReference type="SMART" id="SM01013">
    <property type="entry name" value="APC2"/>
    <property type="match status" value="1"/>
</dbReference>
<dbReference type="PANTHER" id="PTHR45957:SF1">
    <property type="entry name" value="ANAPHASE-PROMOTING COMPLEX SUBUNIT 2"/>
    <property type="match status" value="1"/>
</dbReference>
<dbReference type="SMART" id="SM00182">
    <property type="entry name" value="CULLIN"/>
    <property type="match status" value="1"/>
</dbReference>
<evidence type="ECO:0000256" key="5">
    <source>
        <dbReference type="ARBA" id="ARBA00023306"/>
    </source>
</evidence>
<protein>
    <recommendedName>
        <fullName evidence="1">Anaphase-promoting complex subunit 2</fullName>
    </recommendedName>
</protein>
<name>A0A317SJM5_9PEZI</name>
<dbReference type="STRING" id="42249.A0A317SJM5"/>
<gene>
    <name evidence="9" type="ORF">C7212DRAFT_346717</name>
</gene>
<dbReference type="GO" id="GO:0031625">
    <property type="term" value="F:ubiquitin protein ligase binding"/>
    <property type="evidence" value="ECO:0007669"/>
    <property type="project" value="InterPro"/>
</dbReference>
<feature type="compositionally biased region" description="Pro residues" evidence="7">
    <location>
        <begin position="47"/>
        <end position="60"/>
    </location>
</feature>
<dbReference type="PANTHER" id="PTHR45957">
    <property type="entry name" value="ANAPHASE-PROMOTING COMPLEX SUBUNIT 2"/>
    <property type="match status" value="1"/>
</dbReference>
<feature type="region of interest" description="Disordered" evidence="7">
    <location>
        <begin position="903"/>
        <end position="922"/>
    </location>
</feature>
<evidence type="ECO:0000313" key="9">
    <source>
        <dbReference type="EMBL" id="PWW73770.1"/>
    </source>
</evidence>
<dbReference type="SUPFAM" id="SSF75632">
    <property type="entry name" value="Cullin homology domain"/>
    <property type="match status" value="1"/>
</dbReference>
<evidence type="ECO:0000256" key="6">
    <source>
        <dbReference type="PROSITE-ProRule" id="PRU00330"/>
    </source>
</evidence>
<dbReference type="InterPro" id="IPR059120">
    <property type="entry name" value="Cullin-like_AB"/>
</dbReference>
<comment type="similarity">
    <text evidence="6">Belongs to the cullin family.</text>
</comment>
<dbReference type="InterPro" id="IPR036388">
    <property type="entry name" value="WH-like_DNA-bd_sf"/>
</dbReference>
<evidence type="ECO:0000256" key="4">
    <source>
        <dbReference type="ARBA" id="ARBA00022786"/>
    </source>
</evidence>
<feature type="region of interest" description="Disordered" evidence="7">
    <location>
        <begin position="25"/>
        <end position="79"/>
    </location>
</feature>
<dbReference type="InterPro" id="IPR016158">
    <property type="entry name" value="Cullin_homology"/>
</dbReference>
<evidence type="ECO:0000256" key="7">
    <source>
        <dbReference type="SAM" id="MobiDB-lite"/>
    </source>
</evidence>
<feature type="compositionally biased region" description="Low complexity" evidence="7">
    <location>
        <begin position="25"/>
        <end position="42"/>
    </location>
</feature>
<keyword evidence="10" id="KW-1185">Reference proteome</keyword>
<dbReference type="PROSITE" id="PS50069">
    <property type="entry name" value="CULLIN_2"/>
    <property type="match status" value="1"/>
</dbReference>
<evidence type="ECO:0000259" key="8">
    <source>
        <dbReference type="PROSITE" id="PS50069"/>
    </source>
</evidence>
<dbReference type="GO" id="GO:0051301">
    <property type="term" value="P:cell division"/>
    <property type="evidence" value="ECO:0007669"/>
    <property type="project" value="UniProtKB-KW"/>
</dbReference>
<sequence>MAAFLSQHPIPYPQGRKRIFESVFPPSASSTLPTPLATPTSSFVAPPSQPSQPSQPPQTPTPSHGYNTRHHPNVTPSPAPISFAPSPAAIFARESRAWHLATTYLSFPADPFPGSLGEYVQTHQDPTRDVAEAIRYLTIHHAEDPTPETSLLEWYTCEVRRHFLAHVRPEISIPTEYSDGARLLEEILGRLTTAQSIYLFRLRTYIVPEKKKGRARRNLDSWDESDDSKVQAFVRSLNSIISYSLPDPAWNKLVYEKFLELCGTAVGLPGGDDGDDDDDTVLNDGDGAGNDSMSGDEDVYQGVRLSQQSFATETDIDGDIVVDDDGVAIGNPKDMDGIDEFDVYRQRAEEKADEKRKKRKEEKPREKARKKVLEIWAAMEKLGVGGGGRRGERVINTLLTTYINAHFAGVWETPSKVGDDLNRWVEHVLGQLVLDVLFSSKSVNSAEGWAARLKKLSPRESFRASRQSLDSRKKGAMEVDAGAGVGEDDIKRRKEDLESWKRIAIGRLGRLRVGELFDIVVEWPDSLGGVEDLKSYIISPQTRLHLTTTFTSALSTRLLHPAAATSDILRAYISLIRAFTVLDPRGVLLDRVSRGIRRYLRERDDTVRVIVRGIMSESLPDGSEDAEDLSELAHELGKGIPATQQGGGLEELDYDDLSWAPDPVDAGPEFRRSKGLDVVGSLISLWESKEVWTKEVAAVLSSRLLGSGEWLFEKEIRTIELLKLRFGETTMQGCDVMLKDIADSKRSDTHIRAQEGLRMEGSPEIHTKILSRLFWPTMKEDGFQVPLEIRELQERYERGFETLKKKRKLTWLQTMGTVEVELELEDRVVQVPDAATWQAAVIHQFGEERCDKWTISQLADNLEMEESLVKKAVQFWQCRDVLKEIGNGVYTVIEDLEELEASTPPKTGVAAAEEEEEVTDEKKRERMVVEQFVVGMLTNGGAMPLERISMMLGLVPGGFSWGQEELREFLSRMKSEGKVEYKGGSWRIPKA</sequence>
<dbReference type="GO" id="GO:0005680">
    <property type="term" value="C:anaphase-promoting complex"/>
    <property type="evidence" value="ECO:0007669"/>
    <property type="project" value="TreeGrafter"/>
</dbReference>
<feature type="domain" description="Cullin family profile" evidence="8">
    <location>
        <begin position="682"/>
        <end position="877"/>
    </location>
</feature>
<keyword evidence="2" id="KW-0132">Cell division</keyword>
<evidence type="ECO:0000313" key="10">
    <source>
        <dbReference type="Proteomes" id="UP000246991"/>
    </source>
</evidence>
<keyword evidence="4" id="KW-0833">Ubl conjugation pathway</keyword>
<feature type="compositionally biased region" description="Acidic residues" evidence="7">
    <location>
        <begin position="272"/>
        <end position="281"/>
    </location>
</feature>
<dbReference type="Proteomes" id="UP000246991">
    <property type="component" value="Unassembled WGS sequence"/>
</dbReference>
<comment type="caution">
    <text evidence="9">The sequence shown here is derived from an EMBL/GenBank/DDBJ whole genome shotgun (WGS) entry which is preliminary data.</text>
</comment>
<evidence type="ECO:0000256" key="1">
    <source>
        <dbReference type="ARBA" id="ARBA00016068"/>
    </source>
</evidence>
<dbReference type="OrthoDB" id="5581181at2759"/>
<dbReference type="InterPro" id="IPR057975">
    <property type="entry name" value="TPR_ANAPC2"/>
</dbReference>
<dbReference type="Pfam" id="PF25773">
    <property type="entry name" value="TPR_ANAPC2"/>
    <property type="match status" value="1"/>
</dbReference>
<dbReference type="InterPro" id="IPR044554">
    <property type="entry name" value="ANAPC2"/>
</dbReference>
<dbReference type="Gene3D" id="3.30.230.130">
    <property type="entry name" value="Cullin, Chain C, Domain 2"/>
    <property type="match status" value="1"/>
</dbReference>
<proteinExistence type="inferred from homology"/>
<evidence type="ECO:0000256" key="2">
    <source>
        <dbReference type="ARBA" id="ARBA00022618"/>
    </source>
</evidence>
<dbReference type="Pfam" id="PF26557">
    <property type="entry name" value="Cullin_AB"/>
    <property type="match status" value="1"/>
</dbReference>
<keyword evidence="3" id="KW-0498">Mitosis</keyword>
<dbReference type="GO" id="GO:0006511">
    <property type="term" value="P:ubiquitin-dependent protein catabolic process"/>
    <property type="evidence" value="ECO:0007669"/>
    <property type="project" value="InterPro"/>
</dbReference>
<feature type="region of interest" description="Disordered" evidence="7">
    <location>
        <begin position="269"/>
        <end position="297"/>
    </location>
</feature>
<dbReference type="InterPro" id="IPR014786">
    <property type="entry name" value="ANAPC2_C"/>
</dbReference>
<dbReference type="GO" id="GO:0007091">
    <property type="term" value="P:metaphase/anaphase transition of mitotic cell cycle"/>
    <property type="evidence" value="ECO:0007669"/>
    <property type="project" value="TreeGrafter"/>
</dbReference>
<dbReference type="GO" id="GO:0070979">
    <property type="term" value="P:protein K11-linked ubiquitination"/>
    <property type="evidence" value="ECO:0007669"/>
    <property type="project" value="TreeGrafter"/>
</dbReference>
<dbReference type="EMBL" id="PYWC01000074">
    <property type="protein sequence ID" value="PWW73770.1"/>
    <property type="molecule type" value="Genomic_DNA"/>
</dbReference>